<dbReference type="Gene3D" id="3.40.50.300">
    <property type="entry name" value="P-loop containing nucleotide triphosphate hydrolases"/>
    <property type="match status" value="1"/>
</dbReference>
<dbReference type="RefSeq" id="WP_149651030.1">
    <property type="nucleotide sequence ID" value="NZ_VEWN01000013.1"/>
</dbReference>
<name>A0A5B0KMM2_9PROT</name>
<comment type="caution">
    <text evidence="2">The sequence shown here is derived from an EMBL/GenBank/DDBJ whole genome shotgun (WGS) entry which is preliminary data.</text>
</comment>
<evidence type="ECO:0000313" key="3">
    <source>
        <dbReference type="Proteomes" id="UP000325333"/>
    </source>
</evidence>
<feature type="compositionally biased region" description="Basic and acidic residues" evidence="1">
    <location>
        <begin position="804"/>
        <end position="815"/>
    </location>
</feature>
<proteinExistence type="predicted"/>
<dbReference type="EMBL" id="VEWN01000013">
    <property type="protein sequence ID" value="KAA1053927.1"/>
    <property type="molecule type" value="Genomic_DNA"/>
</dbReference>
<dbReference type="Proteomes" id="UP000325333">
    <property type="component" value="Unassembled WGS sequence"/>
</dbReference>
<evidence type="ECO:0000256" key="1">
    <source>
        <dbReference type="SAM" id="MobiDB-lite"/>
    </source>
</evidence>
<evidence type="ECO:0000313" key="2">
    <source>
        <dbReference type="EMBL" id="KAA1053927.1"/>
    </source>
</evidence>
<dbReference type="InterPro" id="IPR027417">
    <property type="entry name" value="P-loop_NTPase"/>
</dbReference>
<reference evidence="2 3" key="1">
    <citation type="submission" date="2019-07" db="EMBL/GenBank/DDBJ databases">
        <title>Genome sequencing of the stress-tolerant strain Azospirillum brasilense Az19.</title>
        <authorList>
            <person name="Maroniche G.A."/>
            <person name="Garcia J.E."/>
            <person name="Pagnussat L."/>
            <person name="Amenta M."/>
            <person name="Creus C.M."/>
        </authorList>
    </citation>
    <scope>NUCLEOTIDE SEQUENCE [LARGE SCALE GENOMIC DNA]</scope>
    <source>
        <strain evidence="2 3">Az19</strain>
    </source>
</reference>
<organism evidence="2 3">
    <name type="scientific">Azospirillum argentinense</name>
    <dbReference type="NCBI Taxonomy" id="2970906"/>
    <lineage>
        <taxon>Bacteria</taxon>
        <taxon>Pseudomonadati</taxon>
        <taxon>Pseudomonadota</taxon>
        <taxon>Alphaproteobacteria</taxon>
        <taxon>Rhodospirillales</taxon>
        <taxon>Azospirillaceae</taxon>
        <taxon>Azospirillum</taxon>
    </lineage>
</organism>
<accession>A0A5B0KMM2</accession>
<protein>
    <submittedName>
        <fullName evidence="2">Uncharacterized protein</fullName>
    </submittedName>
</protein>
<sequence length="1420" mass="154833">MSVGDPAGPLGRAGSRARFAWERFWCRQGDGYTADGAFLSDPRGRYAPYHTTAAYAFAEVSQTPVLFLLGEPGIGKTDALRAAAAAARRAGRRVIELPLGTYAQLDDLVDDLFNAPDYQAACRGEVGLDLFLDGLDEAMLAIDRVHHGLLRRFTRTLDDTGRASVRVRIGCRTSDLPATLAEDLAGLWGDAAVGVYELLPLRRRDVEDAAAASGLSASRFLEVLYERQAEAFAAKPVTLGLLLRLFAAVGTLPERLTELYTQGCDLLCHEANPNRRELSDTIGFDVGQRLAVAKRLAAVSLLTNRRLVTLSATPEPGALRVADVAGGEERYDGAAFIATAEHVRDVLNTGLFTGERAGRLAWAHQTYAEFLAAHHLADQDLDWEALASLFGLADGFLVPALAETAAWLAVFRADVRSWLLERSPDVLLRSDCVAGNAALAADLTRTLLRDIDQGDLRPWGLGLERHYGKLQHPDLARALQPCLEDPSRHWSVRRTAMQIAEACRCVDVAPSLRLVAMSPDDNIDIRAAAIHCLGALDAAEARPLRALVLGGTGQALPLPVLNATLAALWPAGLTAAELFAILPTLDSDAFAGMRDFELGDAFAPLAAADVPGALDWLRRGLAGGATSFATDRVAKALLNRGFAWLPDPAIAVALADTALSMARCYIRFSGRDDQPYEPDGYADPTRRAAFLDAVYERLTSNAEIWSVNRLWRVFRTDDFGWTLARFAAWVERHRAGDLSEERLRLLASVVVSLADFADEATFAAVYELAQHDHHMCDALREVIGPIAVDSERARRLREQHRDHVQWEQRRKEEQAVPRPLPESRTQALDASLARVDNGDRDQWWRVDWAMNIDNDPDADVSGFVDIAATPGWTRADTTMRQRLQAGMRAYLLAGALATAEWWDAWMTQSQTDKRPVALCRAMRHLRAECPSALEALTPERWAALAPAIVAVCRWDTDIDTRSAQTELLDQALTRAPAAALEAIRAIVQKDIAAGSAAVSVPHLHAFGHAPVLDLYAGLLEQPDRFHAAHDYEAVLSVVHRYRPDIIAALLARWVEPPAAPRAPRLRVAHALLHVDPAASASTVLGVCHDDPDFASTLWLSLGREVTWGLRPVLEHLTADQRADLCGMLHRLFPPGSDPRHDTGSYTPTPRDDVAHLRSGLLASLEREATPAAVAALAALAAALPQEHAVRMSLRQAKIQEAAQRYPWPSPEEVRGLIATPRARLVRSSAELLRVVQQALRRFEAQLRAGGPAVRSLWNETPALRPKDGGVLADAIRLFLHADLARRGALVNREVDIRFRGGMDGTPGEGAALLVQVRGRHTHQLHTVVIAVKESWNPDLLTALESQLVDRDLRDHGDAAGIYAVGWYACPSWSDATDRRQLVCAGRRPEATMAALAAEAARLTAAGRGPVAVVALNAALR</sequence>
<gene>
    <name evidence="2" type="ORF">FH063_002509</name>
</gene>
<feature type="region of interest" description="Disordered" evidence="1">
    <location>
        <begin position="804"/>
        <end position="823"/>
    </location>
</feature>
<dbReference type="SUPFAM" id="SSF52540">
    <property type="entry name" value="P-loop containing nucleoside triphosphate hydrolases"/>
    <property type="match status" value="1"/>
</dbReference>